<name>A0ABQ8TLX0_PERAM</name>
<dbReference type="Proteomes" id="UP001148838">
    <property type="component" value="Unassembled WGS sequence"/>
</dbReference>
<evidence type="ECO:0000313" key="1">
    <source>
        <dbReference type="EMBL" id="KAJ4447625.1"/>
    </source>
</evidence>
<dbReference type="InterPro" id="IPR007258">
    <property type="entry name" value="Vps52"/>
</dbReference>
<reference evidence="1 2" key="1">
    <citation type="journal article" date="2022" name="Allergy">
        <title>Genome assembly and annotation of Periplaneta americana reveal a comprehensive cockroach allergen profile.</title>
        <authorList>
            <person name="Wang L."/>
            <person name="Xiong Q."/>
            <person name="Saelim N."/>
            <person name="Wang L."/>
            <person name="Nong W."/>
            <person name="Wan A.T."/>
            <person name="Shi M."/>
            <person name="Liu X."/>
            <person name="Cao Q."/>
            <person name="Hui J.H.L."/>
            <person name="Sookrung N."/>
            <person name="Leung T.F."/>
            <person name="Tungtrongchitr A."/>
            <person name="Tsui S.K.W."/>
        </authorList>
    </citation>
    <scope>NUCLEOTIDE SEQUENCE [LARGE SCALE GENOMIC DNA]</scope>
    <source>
        <strain evidence="1">PWHHKU_190912</strain>
    </source>
</reference>
<dbReference type="PANTHER" id="PTHR14190:SF7">
    <property type="entry name" value="VACUOLAR PROTEIN SORTING-ASSOCIATED PROTEIN 52 HOMOLOG"/>
    <property type="match status" value="1"/>
</dbReference>
<evidence type="ECO:0000313" key="2">
    <source>
        <dbReference type="Proteomes" id="UP001148838"/>
    </source>
</evidence>
<gene>
    <name evidence="1" type="ORF">ANN_09632</name>
</gene>
<proteinExistence type="predicted"/>
<dbReference type="EMBL" id="JAJSOF020000005">
    <property type="protein sequence ID" value="KAJ4447625.1"/>
    <property type="molecule type" value="Genomic_DNA"/>
</dbReference>
<organism evidence="1 2">
    <name type="scientific">Periplaneta americana</name>
    <name type="common">American cockroach</name>
    <name type="synonym">Blatta americana</name>
    <dbReference type="NCBI Taxonomy" id="6978"/>
    <lineage>
        <taxon>Eukaryota</taxon>
        <taxon>Metazoa</taxon>
        <taxon>Ecdysozoa</taxon>
        <taxon>Arthropoda</taxon>
        <taxon>Hexapoda</taxon>
        <taxon>Insecta</taxon>
        <taxon>Pterygota</taxon>
        <taxon>Neoptera</taxon>
        <taxon>Polyneoptera</taxon>
        <taxon>Dictyoptera</taxon>
        <taxon>Blattodea</taxon>
        <taxon>Blattoidea</taxon>
        <taxon>Blattidae</taxon>
        <taxon>Blattinae</taxon>
        <taxon>Periplaneta</taxon>
    </lineage>
</organism>
<keyword evidence="2" id="KW-1185">Reference proteome</keyword>
<dbReference type="PANTHER" id="PTHR14190">
    <property type="entry name" value="SUPPRESSOR OF ACTIN MUTATIONS 2/VACUOLAR PROTEIN SORTING 52"/>
    <property type="match status" value="1"/>
</dbReference>
<comment type="caution">
    <text evidence="1">The sequence shown here is derived from an EMBL/GenBank/DDBJ whole genome shotgun (WGS) entry which is preliminary data.</text>
</comment>
<accession>A0ABQ8TLX0</accession>
<sequence>MTTDMLRVRVACWGWMSYDGAGLLERIHEQPPVRTPEEFWDRVLDAREKMTKNLDLFHNLVDSMPHIMRADVDAGEHVDGTVKVNQSFGLLRMERTRDNSKEAESFREQFNTRSAEYVKEILSPHFGGILQFVKEGEVLVDKGQADELKNHKKKALALVQSFPAGWKLSLEELNREILSSFPNLVTGSSLLQLALTQLVQYYHRFQKLLTPNARAQLTNIHHNKVKIYYGLL</sequence>
<protein>
    <submittedName>
        <fullName evidence="1">Uncharacterized protein</fullName>
    </submittedName>
</protein>